<proteinExistence type="inferred from homology"/>
<dbReference type="PIRSF" id="PIRSF000857">
    <property type="entry name" value="PAPS_reductase"/>
    <property type="match status" value="1"/>
</dbReference>
<dbReference type="GO" id="GO:0006750">
    <property type="term" value="P:glutathione biosynthetic process"/>
    <property type="evidence" value="ECO:0007669"/>
    <property type="project" value="EnsemblFungi"/>
</dbReference>
<reference evidence="5" key="1">
    <citation type="submission" date="2020-03" db="EMBL/GenBank/DDBJ databases">
        <title>FDA dAtabase for Regulatory Grade micrObial Sequences (FDA-ARGOS): Supporting development and validation of Infectious Disease Dx tests.</title>
        <authorList>
            <person name="Campos J."/>
            <person name="Goldberg B."/>
            <person name="Tallon L."/>
            <person name="Sadzewicz L."/>
            <person name="Vavikolanu K."/>
            <person name="Mehta A."/>
            <person name="Aluvathingal J."/>
            <person name="Nadendla S."/>
            <person name="Nandy P."/>
            <person name="Geyer C."/>
            <person name="Yan Y."/>
            <person name="Sichtig H."/>
        </authorList>
    </citation>
    <scope>NUCLEOTIDE SEQUENCE [LARGE SCALE GENOMIC DNA]</scope>
    <source>
        <strain evidence="5">FDAARGOS_652</strain>
    </source>
</reference>
<dbReference type="Gene3D" id="3.40.50.620">
    <property type="entry name" value="HUPs"/>
    <property type="match status" value="1"/>
</dbReference>
<evidence type="ECO:0000256" key="3">
    <source>
        <dbReference type="ARBA" id="ARBA00024327"/>
    </source>
</evidence>
<dbReference type="NCBIfam" id="TIGR00434">
    <property type="entry name" value="cysH"/>
    <property type="match status" value="1"/>
</dbReference>
<dbReference type="GO" id="GO:0004604">
    <property type="term" value="F:phosphoadenylyl-sulfate reductase (thioredoxin) activity"/>
    <property type="evidence" value="ECO:0007669"/>
    <property type="project" value="EnsemblFungi"/>
</dbReference>
<dbReference type="NCBIfam" id="TIGR02057">
    <property type="entry name" value="PAPS_reductase"/>
    <property type="match status" value="1"/>
</dbReference>
<dbReference type="InterPro" id="IPR004511">
    <property type="entry name" value="PAPS/APS_Rdtase"/>
</dbReference>
<evidence type="ECO:0000256" key="2">
    <source>
        <dbReference type="ARBA" id="ARBA00023002"/>
    </source>
</evidence>
<sequence length="251" mass="29136">MTVENSSIKLTNEHINFLNERLQQLSPQELIKWVYLTFPNVYQTTAFGLTGLAITDMISKIPDCKIDLIFVDTLYHFPQTLDLLNRVQDRYKDSKVNVFQPSGVSTEQEFVAKYGDQLWETNDKYYDYLVKVEPIQRAYKKLNVNVVLTGRRKSQGGARSSLAVLEFDEPNNILKVNPLWDWDFKAVKSYIDEHKVPYNELLDLGYKSIGDWHSTVPVAEGEDERSGRWKDKVKTECGIHIAEEFKEFKTV</sequence>
<dbReference type="PANTHER" id="PTHR46509">
    <property type="entry name" value="PHOSPHOADENOSINE PHOSPHOSULFATE REDUCTASE"/>
    <property type="match status" value="1"/>
</dbReference>
<dbReference type="HAMAP" id="MF_00063">
    <property type="entry name" value="CysH"/>
    <property type="match status" value="1"/>
</dbReference>
<organism evidence="5 6">
    <name type="scientific">Candida parapsilosis</name>
    <name type="common">Yeast</name>
    <dbReference type="NCBI Taxonomy" id="5480"/>
    <lineage>
        <taxon>Eukaryota</taxon>
        <taxon>Fungi</taxon>
        <taxon>Dikarya</taxon>
        <taxon>Ascomycota</taxon>
        <taxon>Saccharomycotina</taxon>
        <taxon>Pichiomycetes</taxon>
        <taxon>Debaryomycetaceae</taxon>
        <taxon>Candida/Lodderomyces clade</taxon>
        <taxon>Candida</taxon>
    </lineage>
</organism>
<accession>A0A8X7TB05</accession>
<comment type="pathway">
    <text evidence="3">Sulfur metabolism; hydrogen sulfide biosynthesis; sulfite from sulfate.</text>
</comment>
<gene>
    <name evidence="5" type="ORF">FOB60_004020</name>
</gene>
<evidence type="ECO:0000313" key="6">
    <source>
        <dbReference type="Proteomes" id="UP000590412"/>
    </source>
</evidence>
<evidence type="ECO:0000256" key="1">
    <source>
        <dbReference type="ARBA" id="ARBA00009732"/>
    </source>
</evidence>
<dbReference type="GO" id="GO:0005737">
    <property type="term" value="C:cytoplasm"/>
    <property type="evidence" value="ECO:0007669"/>
    <property type="project" value="TreeGrafter"/>
</dbReference>
<name>A0A8X7TB05_CANPA</name>
<dbReference type="AlphaFoldDB" id="A0A8X7TB05"/>
<dbReference type="Proteomes" id="UP000590412">
    <property type="component" value="Unassembled WGS sequence"/>
</dbReference>
<dbReference type="InterPro" id="IPR011800">
    <property type="entry name" value="PAPS_reductase_CysH"/>
</dbReference>
<comment type="caution">
    <text evidence="5">The sequence shown here is derived from an EMBL/GenBank/DDBJ whole genome shotgun (WGS) entry which is preliminary data.</text>
</comment>
<dbReference type="CDD" id="cd23945">
    <property type="entry name" value="PAPS_reductase"/>
    <property type="match status" value="1"/>
</dbReference>
<dbReference type="NCBIfam" id="NF002537">
    <property type="entry name" value="PRK02090.1"/>
    <property type="match status" value="1"/>
</dbReference>
<evidence type="ECO:0000259" key="4">
    <source>
        <dbReference type="Pfam" id="PF01507"/>
    </source>
</evidence>
<dbReference type="GO" id="GO:0019379">
    <property type="term" value="P:sulfate assimilation, phosphoadenylyl sulfate reduction by phosphoadenylyl-sulfate reductase (thioredoxin)"/>
    <property type="evidence" value="ECO:0007669"/>
    <property type="project" value="EnsemblFungi"/>
</dbReference>
<dbReference type="Pfam" id="PF01507">
    <property type="entry name" value="PAPS_reduct"/>
    <property type="match status" value="1"/>
</dbReference>
<dbReference type="InterPro" id="IPR014729">
    <property type="entry name" value="Rossmann-like_a/b/a_fold"/>
</dbReference>
<dbReference type="EMBL" id="JABWAB010000006">
    <property type="protein sequence ID" value="KAF6048636.1"/>
    <property type="molecule type" value="Genomic_DNA"/>
</dbReference>
<dbReference type="SUPFAM" id="SSF52402">
    <property type="entry name" value="Adenine nucleotide alpha hydrolases-like"/>
    <property type="match status" value="1"/>
</dbReference>
<keyword evidence="2" id="KW-0560">Oxidoreductase</keyword>
<feature type="domain" description="Phosphoadenosine phosphosulphate reductase" evidence="4">
    <location>
        <begin position="41"/>
        <end position="217"/>
    </location>
</feature>
<protein>
    <submittedName>
        <fullName evidence="5">Phosphoadenosine phosphosulfate reductase</fullName>
    </submittedName>
</protein>
<evidence type="ECO:0000313" key="5">
    <source>
        <dbReference type="EMBL" id="KAF6048636.1"/>
    </source>
</evidence>
<dbReference type="OrthoDB" id="7869097at2759"/>
<comment type="similarity">
    <text evidence="1">Belongs to the PAPS reductase family. CysH subfamily.</text>
</comment>
<dbReference type="PANTHER" id="PTHR46509:SF1">
    <property type="entry name" value="PHOSPHOADENOSINE PHOSPHOSULFATE REDUCTASE"/>
    <property type="match status" value="1"/>
</dbReference>
<dbReference type="InterPro" id="IPR002500">
    <property type="entry name" value="PAPS_reduct_dom"/>
</dbReference>